<dbReference type="Proteomes" id="UP000199668">
    <property type="component" value="Unassembled WGS sequence"/>
</dbReference>
<name>A0A1I4Q7S2_9BACI</name>
<dbReference type="RefSeq" id="WP_090928438.1">
    <property type="nucleotide sequence ID" value="NZ_FOTY01000037.1"/>
</dbReference>
<keyword evidence="2" id="KW-1185">Reference proteome</keyword>
<evidence type="ECO:0000313" key="2">
    <source>
        <dbReference type="Proteomes" id="UP000199668"/>
    </source>
</evidence>
<dbReference type="AlphaFoldDB" id="A0A1I4Q7S2"/>
<dbReference type="STRING" id="266892.SAMN04488054_13729"/>
<evidence type="ECO:0000313" key="1">
    <source>
        <dbReference type="EMBL" id="SFM35690.1"/>
    </source>
</evidence>
<proteinExistence type="predicted"/>
<dbReference type="EMBL" id="FOTY01000037">
    <property type="protein sequence ID" value="SFM35690.1"/>
    <property type="molecule type" value="Genomic_DNA"/>
</dbReference>
<reference evidence="1 2" key="1">
    <citation type="submission" date="2016-10" db="EMBL/GenBank/DDBJ databases">
        <authorList>
            <person name="de Groot N.N."/>
        </authorList>
    </citation>
    <scope>NUCLEOTIDE SEQUENCE [LARGE SCALE GENOMIC DNA]</scope>
    <source>
        <strain evidence="1 2">CGMCC 1.6134</strain>
    </source>
</reference>
<protein>
    <submittedName>
        <fullName evidence="1">Uncharacterized protein</fullName>
    </submittedName>
</protein>
<gene>
    <name evidence="1" type="ORF">SAMN04488054_13729</name>
</gene>
<sequence length="129" mass="14335">MLVQNKGKYVRHAAGVRLLPGTNEISAPEWKRFSGHPIAKRLIEKGEVITFEKDDAEGEDDNDTQAQSVTEINANPAIDLVNDTYTPELLVKWKQEEEEGDTRKTVIEAIEKQMAQLNGEGDGNAEGDQ</sequence>
<dbReference type="OrthoDB" id="2928951at2"/>
<accession>A0A1I4Q7S2</accession>
<organism evidence="1 2">
    <name type="scientific">Salibacterium qingdaonense</name>
    <dbReference type="NCBI Taxonomy" id="266892"/>
    <lineage>
        <taxon>Bacteria</taxon>
        <taxon>Bacillati</taxon>
        <taxon>Bacillota</taxon>
        <taxon>Bacilli</taxon>
        <taxon>Bacillales</taxon>
        <taxon>Bacillaceae</taxon>
    </lineage>
</organism>